<dbReference type="GO" id="GO:0000981">
    <property type="term" value="F:DNA-binding transcription factor activity, RNA polymerase II-specific"/>
    <property type="evidence" value="ECO:0007669"/>
    <property type="project" value="InterPro"/>
</dbReference>
<dbReference type="CDD" id="cd12148">
    <property type="entry name" value="fungal_TF_MHR"/>
    <property type="match status" value="1"/>
</dbReference>
<feature type="coiled-coil region" evidence="2">
    <location>
        <begin position="24"/>
        <end position="58"/>
    </location>
</feature>
<dbReference type="Proteomes" id="UP001303473">
    <property type="component" value="Unassembled WGS sequence"/>
</dbReference>
<name>A0AAN6N8C8_9PEZI</name>
<dbReference type="Pfam" id="PF04082">
    <property type="entry name" value="Fungal_trans"/>
    <property type="match status" value="1"/>
</dbReference>
<protein>
    <submittedName>
        <fullName evidence="4">Nitrogen assimilation transcription factor nirA</fullName>
    </submittedName>
</protein>
<dbReference type="InterPro" id="IPR053187">
    <property type="entry name" value="Notoamide_regulator"/>
</dbReference>
<proteinExistence type="predicted"/>
<evidence type="ECO:0000259" key="3">
    <source>
        <dbReference type="Pfam" id="PF04082"/>
    </source>
</evidence>
<feature type="non-terminal residue" evidence="4">
    <location>
        <position position="476"/>
    </location>
</feature>
<dbReference type="PANTHER" id="PTHR47256">
    <property type="entry name" value="ZN(II)2CYS6 TRANSCRIPTION FACTOR (EUROFUNG)-RELATED"/>
    <property type="match status" value="1"/>
</dbReference>
<dbReference type="PANTHER" id="PTHR47256:SF3">
    <property type="entry name" value="ZN(II)2CYS6 TRANSCRIPTION FACTOR (EUROFUNG)"/>
    <property type="match status" value="1"/>
</dbReference>
<evidence type="ECO:0000313" key="5">
    <source>
        <dbReference type="Proteomes" id="UP001303473"/>
    </source>
</evidence>
<reference evidence="5" key="1">
    <citation type="journal article" date="2023" name="Mol. Phylogenet. Evol.">
        <title>Genome-scale phylogeny and comparative genomics of the fungal order Sordariales.</title>
        <authorList>
            <person name="Hensen N."/>
            <person name="Bonometti L."/>
            <person name="Westerberg I."/>
            <person name="Brannstrom I.O."/>
            <person name="Guillou S."/>
            <person name="Cros-Aarteil S."/>
            <person name="Calhoun S."/>
            <person name="Haridas S."/>
            <person name="Kuo A."/>
            <person name="Mondo S."/>
            <person name="Pangilinan J."/>
            <person name="Riley R."/>
            <person name="LaButti K."/>
            <person name="Andreopoulos B."/>
            <person name="Lipzen A."/>
            <person name="Chen C."/>
            <person name="Yan M."/>
            <person name="Daum C."/>
            <person name="Ng V."/>
            <person name="Clum A."/>
            <person name="Steindorff A."/>
            <person name="Ohm R.A."/>
            <person name="Martin F."/>
            <person name="Silar P."/>
            <person name="Natvig D.O."/>
            <person name="Lalanne C."/>
            <person name="Gautier V."/>
            <person name="Ament-Velasquez S.L."/>
            <person name="Kruys A."/>
            <person name="Hutchinson M.I."/>
            <person name="Powell A.J."/>
            <person name="Barry K."/>
            <person name="Miller A.N."/>
            <person name="Grigoriev I.V."/>
            <person name="Debuchy R."/>
            <person name="Gladieux P."/>
            <person name="Hiltunen Thoren M."/>
            <person name="Johannesson H."/>
        </authorList>
    </citation>
    <scope>NUCLEOTIDE SEQUENCE [LARGE SCALE GENOMIC DNA]</scope>
    <source>
        <strain evidence="5">CBS 340.73</strain>
    </source>
</reference>
<accession>A0AAN6N8C8</accession>
<feature type="non-terminal residue" evidence="4">
    <location>
        <position position="1"/>
    </location>
</feature>
<dbReference type="GO" id="GO:0008270">
    <property type="term" value="F:zinc ion binding"/>
    <property type="evidence" value="ECO:0007669"/>
    <property type="project" value="InterPro"/>
</dbReference>
<dbReference type="GO" id="GO:0003677">
    <property type="term" value="F:DNA binding"/>
    <property type="evidence" value="ECO:0007669"/>
    <property type="project" value="InterPro"/>
</dbReference>
<dbReference type="Gene3D" id="4.10.240.10">
    <property type="entry name" value="Zn(2)-C6 fungal-type DNA-binding domain"/>
    <property type="match status" value="1"/>
</dbReference>
<dbReference type="EMBL" id="MU853808">
    <property type="protein sequence ID" value="KAK3939608.1"/>
    <property type="molecule type" value="Genomic_DNA"/>
</dbReference>
<keyword evidence="5" id="KW-1185">Reference proteome</keyword>
<organism evidence="4 5">
    <name type="scientific">Diplogelasinospora grovesii</name>
    <dbReference type="NCBI Taxonomy" id="303347"/>
    <lineage>
        <taxon>Eukaryota</taxon>
        <taxon>Fungi</taxon>
        <taxon>Dikarya</taxon>
        <taxon>Ascomycota</taxon>
        <taxon>Pezizomycotina</taxon>
        <taxon>Sordariomycetes</taxon>
        <taxon>Sordariomycetidae</taxon>
        <taxon>Sordariales</taxon>
        <taxon>Diplogelasinosporaceae</taxon>
        <taxon>Diplogelasinospora</taxon>
    </lineage>
</organism>
<feature type="domain" description="Xylanolytic transcriptional activator regulatory" evidence="3">
    <location>
        <begin position="153"/>
        <end position="328"/>
    </location>
</feature>
<sequence>CDGVRPVCGACSRRRQRVCEYPVREGAVSRYADLKETVENLERENREFRELLAILRMKPEREAFEVYRRLRASASPSRDGASDALIILQHFKDAETLLPPPGAPESPSPYYPAELAERPVVELDSQCLASSPLKVPARPWTAVAGDGLVSHLISSFFRWDDPFIYSFIDREPFLRDMRRCSGPDADVSQAEYCSPFLVNAICALRSFFSDKAKVVNRVTKCDIGSRFLAEAKKHLDLEGVKASLPTVQGLYLLFLVSCCEGTNRAGSMYRFASCEMLYRMRPEKLFAQLRQHIAAEAERKRALSKTSWGLFNFECILAHTYLRPPMLRIPAIPCVFDYSSRHSPNLDVLGNTFGPGSPEPPMVPGAVRALCDLAVLQHNVMNYNAAPPTPIGDEEDMRKRREWFSQLASTEESMPTRLRHSENPAPQTLYLKVFTNVIAYNIIRPLKPSCRFLDDPRFTVRSLIIQFCACDVEMME</sequence>
<keyword evidence="1" id="KW-0539">Nucleus</keyword>
<dbReference type="GO" id="GO:0006351">
    <property type="term" value="P:DNA-templated transcription"/>
    <property type="evidence" value="ECO:0007669"/>
    <property type="project" value="InterPro"/>
</dbReference>
<keyword evidence="2" id="KW-0175">Coiled coil</keyword>
<comment type="caution">
    <text evidence="4">The sequence shown here is derived from an EMBL/GenBank/DDBJ whole genome shotgun (WGS) entry which is preliminary data.</text>
</comment>
<evidence type="ECO:0000313" key="4">
    <source>
        <dbReference type="EMBL" id="KAK3939608.1"/>
    </source>
</evidence>
<dbReference type="AlphaFoldDB" id="A0AAN6N8C8"/>
<gene>
    <name evidence="4" type="ORF">QBC46DRAFT_246920</name>
</gene>
<dbReference type="InterPro" id="IPR036864">
    <property type="entry name" value="Zn2-C6_fun-type_DNA-bd_sf"/>
</dbReference>
<dbReference type="InterPro" id="IPR007219">
    <property type="entry name" value="XnlR_reg_dom"/>
</dbReference>
<evidence type="ECO:0000256" key="2">
    <source>
        <dbReference type="SAM" id="Coils"/>
    </source>
</evidence>
<evidence type="ECO:0000256" key="1">
    <source>
        <dbReference type="ARBA" id="ARBA00023242"/>
    </source>
</evidence>